<evidence type="ECO:0000256" key="1">
    <source>
        <dbReference type="ARBA" id="ARBA00022475"/>
    </source>
</evidence>
<keyword evidence="4 5" id="KW-0472">Membrane</keyword>
<dbReference type="EMBL" id="MHQJ01000042">
    <property type="protein sequence ID" value="OHA00577.1"/>
    <property type="molecule type" value="Genomic_DNA"/>
</dbReference>
<dbReference type="InterPro" id="IPR019691">
    <property type="entry name" value="DUF2585"/>
</dbReference>
<proteinExistence type="predicted"/>
<keyword evidence="2 5" id="KW-0812">Transmembrane</keyword>
<organism evidence="6 7">
    <name type="scientific">Candidatus Sungbacteria bacterium RIFCSPHIGHO2_02_FULL_49_12</name>
    <dbReference type="NCBI Taxonomy" id="1802271"/>
    <lineage>
        <taxon>Bacteria</taxon>
        <taxon>Candidatus Sungiibacteriota</taxon>
    </lineage>
</organism>
<name>A0A1G2KM96_9BACT</name>
<comment type="caution">
    <text evidence="6">The sequence shown here is derived from an EMBL/GenBank/DDBJ whole genome shotgun (WGS) entry which is preliminary data.</text>
</comment>
<evidence type="ECO:0000256" key="2">
    <source>
        <dbReference type="ARBA" id="ARBA00022692"/>
    </source>
</evidence>
<dbReference type="Pfam" id="PF10755">
    <property type="entry name" value="DUF2585"/>
    <property type="match status" value="1"/>
</dbReference>
<feature type="transmembrane region" description="Helical" evidence="5">
    <location>
        <begin position="55"/>
        <end position="75"/>
    </location>
</feature>
<evidence type="ECO:0000313" key="7">
    <source>
        <dbReference type="Proteomes" id="UP000177362"/>
    </source>
</evidence>
<dbReference type="NCBIfam" id="NF002099">
    <property type="entry name" value="PRK00944.1"/>
    <property type="match status" value="1"/>
</dbReference>
<dbReference type="GO" id="GO:0005886">
    <property type="term" value="C:plasma membrane"/>
    <property type="evidence" value="ECO:0007669"/>
    <property type="project" value="InterPro"/>
</dbReference>
<gene>
    <name evidence="6" type="ORF">A3C11_02875</name>
</gene>
<evidence type="ECO:0000256" key="4">
    <source>
        <dbReference type="ARBA" id="ARBA00023136"/>
    </source>
</evidence>
<reference evidence="6 7" key="1">
    <citation type="journal article" date="2016" name="Nat. Commun.">
        <title>Thousands of microbial genomes shed light on interconnected biogeochemical processes in an aquifer system.</title>
        <authorList>
            <person name="Anantharaman K."/>
            <person name="Brown C.T."/>
            <person name="Hug L.A."/>
            <person name="Sharon I."/>
            <person name="Castelle C.J."/>
            <person name="Probst A.J."/>
            <person name="Thomas B.C."/>
            <person name="Singh A."/>
            <person name="Wilkins M.J."/>
            <person name="Karaoz U."/>
            <person name="Brodie E.L."/>
            <person name="Williams K.H."/>
            <person name="Hubbard S.S."/>
            <person name="Banfield J.F."/>
        </authorList>
    </citation>
    <scope>NUCLEOTIDE SEQUENCE [LARGE SCALE GENOMIC DNA]</scope>
</reference>
<accession>A0A1G2KM96</accession>
<keyword evidence="1" id="KW-1003">Cell membrane</keyword>
<evidence type="ECO:0000256" key="3">
    <source>
        <dbReference type="ARBA" id="ARBA00022989"/>
    </source>
</evidence>
<dbReference type="STRING" id="1802271.A3C11_02875"/>
<feature type="transmembrane region" description="Helical" evidence="5">
    <location>
        <begin position="143"/>
        <end position="161"/>
    </location>
</feature>
<evidence type="ECO:0000313" key="6">
    <source>
        <dbReference type="EMBL" id="OHA00577.1"/>
    </source>
</evidence>
<protein>
    <submittedName>
        <fullName evidence="6">Uncharacterized protein</fullName>
    </submittedName>
</protein>
<dbReference type="Proteomes" id="UP000177362">
    <property type="component" value="Unassembled WGS sequence"/>
</dbReference>
<evidence type="ECO:0000256" key="5">
    <source>
        <dbReference type="SAM" id="Phobius"/>
    </source>
</evidence>
<dbReference type="AlphaFoldDB" id="A0A1G2KM96"/>
<keyword evidence="3 5" id="KW-1133">Transmembrane helix</keyword>
<sequence>MRKELWVVIAGAGILAVQAAALYWFGHPAICTCGYVKFWEGVVLSSGNSQHLTDWYTFSHVIHGFFFYLLAWVLFPRSSVGTRFLFALGIEAGWEIFENTPWLIDHYRQQALAQGYTGDSIINSIADTLAAVLGFIMARKIPIFLTIAIALALEIYVGFMIRDNLTLNTLNLVHQFDFIKTWQSVAQ</sequence>